<dbReference type="AlphaFoldDB" id="A0A409XJF5"/>
<sequence>MVSGKDHLSTECQDMVSGYLAATIPFSLAMSCVLSSRVILNIRGLDKEKENPNLPKII</sequence>
<evidence type="ECO:0000313" key="2">
    <source>
        <dbReference type="EMBL" id="PPQ90900.1"/>
    </source>
</evidence>
<name>A0A409XJF5_PSICY</name>
<dbReference type="PROSITE" id="PS51257">
    <property type="entry name" value="PROKAR_LIPOPROTEIN"/>
    <property type="match status" value="1"/>
</dbReference>
<keyword evidence="1" id="KW-0472">Membrane</keyword>
<dbReference type="InParanoid" id="A0A409XJF5"/>
<accession>A0A409XJF5</accession>
<dbReference type="OrthoDB" id="3065215at2759"/>
<reference evidence="2 3" key="1">
    <citation type="journal article" date="2018" name="Evol. Lett.">
        <title>Horizontal gene cluster transfer increased hallucinogenic mushroom diversity.</title>
        <authorList>
            <person name="Reynolds H.T."/>
            <person name="Vijayakumar V."/>
            <person name="Gluck-Thaler E."/>
            <person name="Korotkin H.B."/>
            <person name="Matheny P.B."/>
            <person name="Slot J.C."/>
        </authorList>
    </citation>
    <scope>NUCLEOTIDE SEQUENCE [LARGE SCALE GENOMIC DNA]</scope>
    <source>
        <strain evidence="2 3">2631</strain>
    </source>
</reference>
<protein>
    <submittedName>
        <fullName evidence="2">Uncharacterized protein</fullName>
    </submittedName>
</protein>
<organism evidence="2 3">
    <name type="scientific">Psilocybe cyanescens</name>
    <dbReference type="NCBI Taxonomy" id="93625"/>
    <lineage>
        <taxon>Eukaryota</taxon>
        <taxon>Fungi</taxon>
        <taxon>Dikarya</taxon>
        <taxon>Basidiomycota</taxon>
        <taxon>Agaricomycotina</taxon>
        <taxon>Agaricomycetes</taxon>
        <taxon>Agaricomycetidae</taxon>
        <taxon>Agaricales</taxon>
        <taxon>Agaricineae</taxon>
        <taxon>Strophariaceae</taxon>
        <taxon>Psilocybe</taxon>
    </lineage>
</organism>
<feature type="transmembrane region" description="Helical" evidence="1">
    <location>
        <begin position="20"/>
        <end position="40"/>
    </location>
</feature>
<comment type="caution">
    <text evidence="2">The sequence shown here is derived from an EMBL/GenBank/DDBJ whole genome shotgun (WGS) entry which is preliminary data.</text>
</comment>
<keyword evidence="1" id="KW-0812">Transmembrane</keyword>
<keyword evidence="3" id="KW-1185">Reference proteome</keyword>
<gene>
    <name evidence="2" type="ORF">CVT25_007222</name>
</gene>
<dbReference type="Proteomes" id="UP000283269">
    <property type="component" value="Unassembled WGS sequence"/>
</dbReference>
<dbReference type="EMBL" id="NHYD01001520">
    <property type="protein sequence ID" value="PPQ90900.1"/>
    <property type="molecule type" value="Genomic_DNA"/>
</dbReference>
<evidence type="ECO:0000256" key="1">
    <source>
        <dbReference type="SAM" id="Phobius"/>
    </source>
</evidence>
<keyword evidence="1" id="KW-1133">Transmembrane helix</keyword>
<evidence type="ECO:0000313" key="3">
    <source>
        <dbReference type="Proteomes" id="UP000283269"/>
    </source>
</evidence>
<proteinExistence type="predicted"/>